<keyword evidence="7" id="KW-1003">Cell membrane</keyword>
<dbReference type="GO" id="GO:0016887">
    <property type="term" value="F:ATP hydrolysis activity"/>
    <property type="evidence" value="ECO:0007669"/>
    <property type="project" value="InterPro"/>
</dbReference>
<dbReference type="InterPro" id="IPR001757">
    <property type="entry name" value="P_typ_ATPase"/>
</dbReference>
<dbReference type="PANTHER" id="PTHR48085:SF5">
    <property type="entry name" value="CADMIUM_ZINC-TRANSPORTING ATPASE HMA4-RELATED"/>
    <property type="match status" value="1"/>
</dbReference>
<dbReference type="PRINTS" id="PR00120">
    <property type="entry name" value="HATPASE"/>
</dbReference>
<evidence type="ECO:0000256" key="7">
    <source>
        <dbReference type="RuleBase" id="RU362081"/>
    </source>
</evidence>
<dbReference type="SFLD" id="SFLDS00003">
    <property type="entry name" value="Haloacid_Dehalogenase"/>
    <property type="match status" value="1"/>
</dbReference>
<evidence type="ECO:0000256" key="3">
    <source>
        <dbReference type="ARBA" id="ARBA00022692"/>
    </source>
</evidence>
<dbReference type="Gene3D" id="2.70.150.10">
    <property type="entry name" value="Calcium-transporting ATPase, cytoplasmic transduction domain A"/>
    <property type="match status" value="1"/>
</dbReference>
<feature type="transmembrane region" description="Helical" evidence="7">
    <location>
        <begin position="318"/>
        <end position="338"/>
    </location>
</feature>
<dbReference type="InterPro" id="IPR018303">
    <property type="entry name" value="ATPase_P-typ_P_site"/>
</dbReference>
<dbReference type="GO" id="GO:0005886">
    <property type="term" value="C:plasma membrane"/>
    <property type="evidence" value="ECO:0007669"/>
    <property type="project" value="UniProtKB-SubCell"/>
</dbReference>
<dbReference type="PROSITE" id="PS01229">
    <property type="entry name" value="COF_2"/>
    <property type="match status" value="1"/>
</dbReference>
<comment type="similarity">
    <text evidence="2 7">Belongs to the cation transport ATPase (P-type) (TC 3.A.3) family. Type IB subfamily.</text>
</comment>
<evidence type="ECO:0000259" key="8">
    <source>
        <dbReference type="Pfam" id="PF00122"/>
    </source>
</evidence>
<evidence type="ECO:0000256" key="4">
    <source>
        <dbReference type="ARBA" id="ARBA00022967"/>
    </source>
</evidence>
<evidence type="ECO:0000313" key="9">
    <source>
        <dbReference type="EMBL" id="ACU94972.1"/>
    </source>
</evidence>
<gene>
    <name evidence="9" type="ordered locus">Ccur_12940</name>
</gene>
<dbReference type="InterPro" id="IPR036412">
    <property type="entry name" value="HAD-like_sf"/>
</dbReference>
<protein>
    <submittedName>
        <fullName evidence="9">Heavy metal translocating P-type ATPase</fullName>
    </submittedName>
</protein>
<dbReference type="InterPro" id="IPR059000">
    <property type="entry name" value="ATPase_P-type_domA"/>
</dbReference>
<keyword evidence="7" id="KW-0479">Metal-binding</keyword>
<comment type="caution">
    <text evidence="7">Lacks conserved residue(s) required for the propagation of feature annotation.</text>
</comment>
<dbReference type="GO" id="GO:0005524">
    <property type="term" value="F:ATP binding"/>
    <property type="evidence" value="ECO:0007669"/>
    <property type="project" value="UniProtKB-UniRule"/>
</dbReference>
<dbReference type="NCBIfam" id="TIGR01494">
    <property type="entry name" value="ATPase_P-type"/>
    <property type="match status" value="2"/>
</dbReference>
<dbReference type="OrthoDB" id="7059309at2"/>
<dbReference type="InterPro" id="IPR051014">
    <property type="entry name" value="Cation_Transport_ATPase_IB"/>
</dbReference>
<feature type="domain" description="P-type ATPase A" evidence="8">
    <location>
        <begin position="200"/>
        <end position="298"/>
    </location>
</feature>
<evidence type="ECO:0000256" key="5">
    <source>
        <dbReference type="ARBA" id="ARBA00022989"/>
    </source>
</evidence>
<dbReference type="HOGENOM" id="CLU_001771_6_3_11"/>
<keyword evidence="4" id="KW-1278">Translocase</keyword>
<comment type="subcellular location">
    <subcellularLocation>
        <location evidence="1">Cell membrane</location>
        <topology evidence="1">Multi-pass membrane protein</topology>
    </subcellularLocation>
</comment>
<name>C7ML25_CRYCD</name>
<dbReference type="AlphaFoldDB" id="C7ML25"/>
<dbReference type="Gene3D" id="3.40.1110.10">
    <property type="entry name" value="Calcium-transporting ATPase, cytoplasmic domain N"/>
    <property type="match status" value="1"/>
</dbReference>
<keyword evidence="3 7" id="KW-0812">Transmembrane</keyword>
<dbReference type="Gene3D" id="3.40.50.1000">
    <property type="entry name" value="HAD superfamily/HAD-like"/>
    <property type="match status" value="1"/>
</dbReference>
<dbReference type="STRING" id="469378.Ccur_12940"/>
<keyword evidence="5 7" id="KW-1133">Transmembrane helix</keyword>
<sequence>MIYRVMQDIPGRLRLRCGAALFTTVEAYGVAAALRQIEGVDNAQVRSANGSVLIEYDPVHSVVRDQALALVNGLDMYDLPVAEADANEDMAHENNEFARALVIAVGGYITRRFLMPPPFATAFTLIRAAGFILKGLRDLLSGKLTVEVLDATAITVSLLQRQFAQAGGIMFLLSISDMMQQHVNARTRIALENSLLVRGDTVWVVDDDGSEREHRLETVQIGQLIRIRTGFSVPVDATVVEGEGEVNEASMTGESILVHKREGSTLFAGTAVEDGSMIVRVNALPGHTRIDRIVALVQESSELKASAQSRAERLADRLVPFNLFAFVAMLALTGGNLVRASSTLMVDYSCAIKLSTPVAVMSAMREASNRGAVVKGGKYLEALDAADVVVFDKTGTLTEASPQVEKIICMDGENEDHVLKIAACLEEHFPHSLARAIVRAASDAGLHHEKELHTEVEYVVAHGIASTVGGKSARIGSAHFIFEDEGTPCPEGLFERLEAEAPASSTVFLAIDGTLRGVLCITDPLRSEAADAVAQLRASGIQRVVMLTGDAELCARQIAKQVGIDEYHAQVLPEDKASYVERLKEEGHTVIMVGDGINDSPALASANVSVALSDASDVARAVADVTVLDASLESLVMLRRLSRGLMKRIHSDYQFIVGFNTTLIALGVAGVLTPAITSTLHNLSTVGVTAHNTTSLLPAASLPESDAEIF</sequence>
<dbReference type="GO" id="GO:0046872">
    <property type="term" value="F:metal ion binding"/>
    <property type="evidence" value="ECO:0007669"/>
    <property type="project" value="UniProtKB-KW"/>
</dbReference>
<dbReference type="Proteomes" id="UP000000954">
    <property type="component" value="Chromosome"/>
</dbReference>
<keyword evidence="6 7" id="KW-0472">Membrane</keyword>
<evidence type="ECO:0000256" key="2">
    <source>
        <dbReference type="ARBA" id="ARBA00006024"/>
    </source>
</evidence>
<dbReference type="SFLD" id="SFLDG00002">
    <property type="entry name" value="C1.7:_P-type_atpase_like"/>
    <property type="match status" value="1"/>
</dbReference>
<evidence type="ECO:0000256" key="1">
    <source>
        <dbReference type="ARBA" id="ARBA00004651"/>
    </source>
</evidence>
<dbReference type="KEGG" id="ccu:Ccur_12940"/>
<dbReference type="InterPro" id="IPR023214">
    <property type="entry name" value="HAD_sf"/>
</dbReference>
<keyword evidence="7" id="KW-0067">ATP-binding</keyword>
<dbReference type="Pfam" id="PF00122">
    <property type="entry name" value="E1-E2_ATPase"/>
    <property type="match status" value="1"/>
</dbReference>
<dbReference type="InterPro" id="IPR027256">
    <property type="entry name" value="P-typ_ATPase_IB"/>
</dbReference>
<dbReference type="InterPro" id="IPR023299">
    <property type="entry name" value="ATPase_P-typ_cyto_dom_N"/>
</dbReference>
<dbReference type="PROSITE" id="PS00154">
    <property type="entry name" value="ATPASE_E1_E2"/>
    <property type="match status" value="1"/>
</dbReference>
<evidence type="ECO:0000256" key="6">
    <source>
        <dbReference type="ARBA" id="ARBA00023136"/>
    </source>
</evidence>
<organism evidence="9 10">
    <name type="scientific">Cryptobacterium curtum (strain ATCC 700683 / DSM 15641 / CCUG 43107 / 12-3)</name>
    <dbReference type="NCBI Taxonomy" id="469378"/>
    <lineage>
        <taxon>Bacteria</taxon>
        <taxon>Bacillati</taxon>
        <taxon>Actinomycetota</taxon>
        <taxon>Coriobacteriia</taxon>
        <taxon>Eggerthellales</taxon>
        <taxon>Eggerthellaceae</taxon>
        <taxon>Cryptobacterium</taxon>
    </lineage>
</organism>
<accession>C7ML25</accession>
<feature type="transmembrane region" description="Helical" evidence="7">
    <location>
        <begin position="653"/>
        <end position="676"/>
    </location>
</feature>
<keyword evidence="7" id="KW-0547">Nucleotide-binding</keyword>
<dbReference type="InterPro" id="IPR008250">
    <property type="entry name" value="ATPase_P-typ_transduc_dom_A_sf"/>
</dbReference>
<dbReference type="InterPro" id="IPR044492">
    <property type="entry name" value="P_typ_ATPase_HD_dom"/>
</dbReference>
<dbReference type="NCBIfam" id="TIGR01525">
    <property type="entry name" value="ATPase-IB_hvy"/>
    <property type="match status" value="1"/>
</dbReference>
<dbReference type="Pfam" id="PF00702">
    <property type="entry name" value="Hydrolase"/>
    <property type="match status" value="1"/>
</dbReference>
<dbReference type="SUPFAM" id="SSF56784">
    <property type="entry name" value="HAD-like"/>
    <property type="match status" value="1"/>
</dbReference>
<evidence type="ECO:0000313" key="10">
    <source>
        <dbReference type="Proteomes" id="UP000000954"/>
    </source>
</evidence>
<dbReference type="EMBL" id="CP001682">
    <property type="protein sequence ID" value="ACU94972.1"/>
    <property type="molecule type" value="Genomic_DNA"/>
</dbReference>
<dbReference type="SUPFAM" id="SSF81653">
    <property type="entry name" value="Calcium ATPase, transduction domain A"/>
    <property type="match status" value="1"/>
</dbReference>
<dbReference type="GO" id="GO:0015086">
    <property type="term" value="F:cadmium ion transmembrane transporter activity"/>
    <property type="evidence" value="ECO:0007669"/>
    <property type="project" value="TreeGrafter"/>
</dbReference>
<dbReference type="PANTHER" id="PTHR48085">
    <property type="entry name" value="CADMIUM/ZINC-TRANSPORTING ATPASE HMA2-RELATED"/>
    <property type="match status" value="1"/>
</dbReference>
<dbReference type="PRINTS" id="PR00119">
    <property type="entry name" value="CATATPASE"/>
</dbReference>
<dbReference type="SFLD" id="SFLDF00027">
    <property type="entry name" value="p-type_atpase"/>
    <property type="match status" value="1"/>
</dbReference>
<dbReference type="eggNOG" id="COG2217">
    <property type="taxonomic scope" value="Bacteria"/>
</dbReference>
<proteinExistence type="inferred from homology"/>
<reference evidence="9 10" key="1">
    <citation type="journal article" date="2009" name="Stand. Genomic Sci.">
        <title>Complete genome sequence of Cryptobacterium curtum type strain (12-3).</title>
        <authorList>
            <person name="Mavrommatis K."/>
            <person name="Pukall R."/>
            <person name="Rohde C."/>
            <person name="Chen F."/>
            <person name="Sims D."/>
            <person name="Brettin T."/>
            <person name="Kuske C."/>
            <person name="Detter J.C."/>
            <person name="Han C."/>
            <person name="Lapidus A."/>
            <person name="Copeland A."/>
            <person name="Glavina Del Rio T."/>
            <person name="Nolan M."/>
            <person name="Lucas S."/>
            <person name="Tice H."/>
            <person name="Cheng J.F."/>
            <person name="Bruce D."/>
            <person name="Goodwin L."/>
            <person name="Pitluck S."/>
            <person name="Ovchinnikova G."/>
            <person name="Pati A."/>
            <person name="Ivanova N."/>
            <person name="Chen A."/>
            <person name="Palaniappan K."/>
            <person name="Chain P."/>
            <person name="D'haeseleer P."/>
            <person name="Goker M."/>
            <person name="Bristow J."/>
            <person name="Eisen J.A."/>
            <person name="Markowitz V."/>
            <person name="Hugenholtz P."/>
            <person name="Rohde M."/>
            <person name="Klenk H.P."/>
            <person name="Kyrpides N.C."/>
        </authorList>
    </citation>
    <scope>NUCLEOTIDE SEQUENCE [LARGE SCALE GENOMIC DNA]</scope>
    <source>
        <strain evidence="10">ATCC 700683 / DSM 15641 / 12-3</strain>
    </source>
</reference>
<dbReference type="GO" id="GO:0019829">
    <property type="term" value="F:ATPase-coupled monoatomic cation transmembrane transporter activity"/>
    <property type="evidence" value="ECO:0007669"/>
    <property type="project" value="InterPro"/>
</dbReference>
<dbReference type="RefSeq" id="WP_015778835.1">
    <property type="nucleotide sequence ID" value="NC_013170.1"/>
</dbReference>
<keyword evidence="10" id="KW-1185">Reference proteome</keyword>